<reference evidence="1 2" key="1">
    <citation type="submission" date="2023-02" db="EMBL/GenBank/DDBJ databases">
        <title>Streptococcus sp. Genome Sequencing and Assembly.</title>
        <authorList>
            <person name="Shore S.M."/>
            <person name="Nicholson T.L."/>
        </authorList>
    </citation>
    <scope>NUCLEOTIDE SEQUENCE [LARGE SCALE GENOMIC DNA]</scope>
    <source>
        <strain evidence="1 2">29892</strain>
    </source>
</reference>
<proteinExistence type="predicted"/>
<protein>
    <submittedName>
        <fullName evidence="1">Uncharacterized protein</fullName>
    </submittedName>
</protein>
<organism evidence="1 2">
    <name type="scientific">Streptococcus iners subsp. hyiners</name>
    <dbReference type="NCBI Taxonomy" id="3028083"/>
    <lineage>
        <taxon>Bacteria</taxon>
        <taxon>Bacillati</taxon>
        <taxon>Bacillota</taxon>
        <taxon>Bacilli</taxon>
        <taxon>Lactobacillales</taxon>
        <taxon>Streptococcaceae</taxon>
        <taxon>Streptococcus</taxon>
        <taxon>Streptococcus iners</taxon>
    </lineage>
</organism>
<evidence type="ECO:0000313" key="1">
    <source>
        <dbReference type="EMBL" id="WNY48493.1"/>
    </source>
</evidence>
<dbReference type="EMBL" id="CP118734">
    <property type="protein sequence ID" value="WNY48493.1"/>
    <property type="molecule type" value="Genomic_DNA"/>
</dbReference>
<keyword evidence="2" id="KW-1185">Reference proteome</keyword>
<dbReference type="AlphaFoldDB" id="A0AA96VGB8"/>
<evidence type="ECO:0000313" key="2">
    <source>
        <dbReference type="Proteomes" id="UP001301526"/>
    </source>
</evidence>
<dbReference type="Proteomes" id="UP001301526">
    <property type="component" value="Chromosome"/>
</dbReference>
<name>A0AA96VGB8_9STRE</name>
<accession>A0AA96VGB8</accession>
<dbReference type="RefSeq" id="WP_105207710.1">
    <property type="nucleotide sequence ID" value="NZ_CP118734.1"/>
</dbReference>
<sequence length="143" mass="16202">MDIFIARVRFPNDPSHNLVPHQMFVGKYVSQSHIEFYSISSVLGKEKRVFSEDGSTNEEIALISGSVQTDNGFKVPSFVDCSKGYIVTLDATVDIERLNHRSLTPELYTKIINKVNFLKTAGKHTSYSISLIDFISWNKKISR</sequence>
<gene>
    <name evidence="1" type="ORF">PW220_07090</name>
</gene>